<dbReference type="RefSeq" id="WP_119374902.1">
    <property type="nucleotide sequence ID" value="NZ_QWFX01000005.1"/>
</dbReference>
<dbReference type="InterPro" id="IPR036513">
    <property type="entry name" value="STAS_dom_sf"/>
</dbReference>
<dbReference type="Pfam" id="PF13466">
    <property type="entry name" value="STAS_2"/>
    <property type="match status" value="1"/>
</dbReference>
<dbReference type="AlphaFoldDB" id="A0A399RPS0"/>
<comment type="caution">
    <text evidence="2">The sequence shown here is derived from an EMBL/GenBank/DDBJ whole genome shotgun (WGS) entry which is preliminary data.</text>
</comment>
<proteinExistence type="predicted"/>
<dbReference type="Gene3D" id="3.30.750.24">
    <property type="entry name" value="STAS domain"/>
    <property type="match status" value="1"/>
</dbReference>
<dbReference type="InterPro" id="IPR058548">
    <property type="entry name" value="MlaB-like_STAS"/>
</dbReference>
<evidence type="ECO:0000313" key="2">
    <source>
        <dbReference type="EMBL" id="RIJ32821.1"/>
    </source>
</evidence>
<accession>A0A399RPS0</accession>
<dbReference type="SUPFAM" id="SSF52091">
    <property type="entry name" value="SpoIIaa-like"/>
    <property type="match status" value="1"/>
</dbReference>
<evidence type="ECO:0000259" key="1">
    <source>
        <dbReference type="Pfam" id="PF13466"/>
    </source>
</evidence>
<sequence>MSALDGANSITLPDDLSGAFCEALKADLLARRGQPLELDASNVVRCGGQAVQLLVSAKRSWASDGQPFAIVNPEADFIRIVQLTGLQDELFPESGADT</sequence>
<dbReference type="EMBL" id="QWFX01000005">
    <property type="protein sequence ID" value="RIJ32821.1"/>
    <property type="molecule type" value="Genomic_DNA"/>
</dbReference>
<name>A0A399RPS0_9PROT</name>
<keyword evidence="3" id="KW-1185">Reference proteome</keyword>
<dbReference type="OrthoDB" id="7280289at2"/>
<evidence type="ECO:0000313" key="3">
    <source>
        <dbReference type="Proteomes" id="UP000266385"/>
    </source>
</evidence>
<organism evidence="2 3">
    <name type="scientific">Henriciella mobilis</name>
    <dbReference type="NCBI Taxonomy" id="2305467"/>
    <lineage>
        <taxon>Bacteria</taxon>
        <taxon>Pseudomonadati</taxon>
        <taxon>Pseudomonadota</taxon>
        <taxon>Alphaproteobacteria</taxon>
        <taxon>Hyphomonadales</taxon>
        <taxon>Hyphomonadaceae</taxon>
        <taxon>Henriciella</taxon>
    </lineage>
</organism>
<gene>
    <name evidence="2" type="ORF">D1223_02945</name>
</gene>
<reference evidence="2 3" key="1">
    <citation type="submission" date="2018-08" db="EMBL/GenBank/DDBJ databases">
        <title>Henriciella mobilis sp. nov., isolated from seawater.</title>
        <authorList>
            <person name="Cheng H."/>
            <person name="Wu Y.-H."/>
            <person name="Xu X.-W."/>
            <person name="Guo L.-L."/>
        </authorList>
    </citation>
    <scope>NUCLEOTIDE SEQUENCE [LARGE SCALE GENOMIC DNA]</scope>
    <source>
        <strain evidence="2 3">JN25</strain>
    </source>
</reference>
<dbReference type="Proteomes" id="UP000266385">
    <property type="component" value="Unassembled WGS sequence"/>
</dbReference>
<protein>
    <submittedName>
        <fullName evidence="2">STAS domain-containing protein</fullName>
    </submittedName>
</protein>
<feature type="domain" description="MlaB-like STAS" evidence="1">
    <location>
        <begin position="10"/>
        <end position="87"/>
    </location>
</feature>